<name>A0A098S0Q4_9BACT</name>
<evidence type="ECO:0000313" key="2">
    <source>
        <dbReference type="EMBL" id="KGE85353.1"/>
    </source>
</evidence>
<dbReference type="Proteomes" id="UP000029736">
    <property type="component" value="Unassembled WGS sequence"/>
</dbReference>
<reference evidence="2 3" key="1">
    <citation type="journal article" date="2014" name="Int. J. Syst. Evol. Microbiol.">
        <title>Phaeodactylibacter xiamenensis gen. nov., sp. nov., a member of the family Saprospiraceae isolated from the marine alga Phaeodactylum tricornutum.</title>
        <authorList>
            <person name="Chen Z.Jr."/>
            <person name="Lei X."/>
            <person name="Lai Q."/>
            <person name="Li Y."/>
            <person name="Zhang B."/>
            <person name="Zhang J."/>
            <person name="Zhang H."/>
            <person name="Yang L."/>
            <person name="Zheng W."/>
            <person name="Tian Y."/>
            <person name="Yu Z."/>
            <person name="Xu H.Jr."/>
            <person name="Zheng T."/>
        </authorList>
    </citation>
    <scope>NUCLEOTIDE SEQUENCE [LARGE SCALE GENOMIC DNA]</scope>
    <source>
        <strain evidence="2 3">KD52</strain>
    </source>
</reference>
<comment type="caution">
    <text evidence="2">The sequence shown here is derived from an EMBL/GenBank/DDBJ whole genome shotgun (WGS) entry which is preliminary data.</text>
</comment>
<accession>A0A098S0Q4</accession>
<organism evidence="2 3">
    <name type="scientific">Phaeodactylibacter xiamenensis</name>
    <dbReference type="NCBI Taxonomy" id="1524460"/>
    <lineage>
        <taxon>Bacteria</taxon>
        <taxon>Pseudomonadati</taxon>
        <taxon>Bacteroidota</taxon>
        <taxon>Saprospiria</taxon>
        <taxon>Saprospirales</taxon>
        <taxon>Haliscomenobacteraceae</taxon>
        <taxon>Phaeodactylibacter</taxon>
    </lineage>
</organism>
<dbReference type="EMBL" id="JPOS01000090">
    <property type="protein sequence ID" value="KGE85353.1"/>
    <property type="molecule type" value="Genomic_DNA"/>
</dbReference>
<protein>
    <submittedName>
        <fullName evidence="2">Uncharacterized protein</fullName>
    </submittedName>
</protein>
<keyword evidence="1" id="KW-0472">Membrane</keyword>
<dbReference type="AlphaFoldDB" id="A0A098S0Q4"/>
<sequence length="192" mass="21797">MQFSNPWFMLSFNITNWIFYNPFVFVGSIFLLFAVLSKIISRSSSVSVGKYGKARISKSRVVRRRSVISTYSLFVLGIALLLIGFRDKFDYGKTSESSGISRSKLLEVFKKCTRFREGYCLCRTYDQQSTWVLVRKSDGMQSDKIEFPDALKVIGIDNFQDGKAAVIGVPIGPKEKVAEIDTLGRVYFFRSG</sequence>
<dbReference type="RefSeq" id="WP_044228459.1">
    <property type="nucleotide sequence ID" value="NZ_JPOS01000090.1"/>
</dbReference>
<keyword evidence="3" id="KW-1185">Reference proteome</keyword>
<feature type="transmembrane region" description="Helical" evidence="1">
    <location>
        <begin position="67"/>
        <end position="85"/>
    </location>
</feature>
<proteinExistence type="predicted"/>
<evidence type="ECO:0000256" key="1">
    <source>
        <dbReference type="SAM" id="Phobius"/>
    </source>
</evidence>
<evidence type="ECO:0000313" key="3">
    <source>
        <dbReference type="Proteomes" id="UP000029736"/>
    </source>
</evidence>
<feature type="transmembrane region" description="Helical" evidence="1">
    <location>
        <begin position="17"/>
        <end position="36"/>
    </location>
</feature>
<gene>
    <name evidence="2" type="ORF">IX84_28045</name>
</gene>
<keyword evidence="1" id="KW-1133">Transmembrane helix</keyword>
<keyword evidence="1" id="KW-0812">Transmembrane</keyword>